<name>A0AAV7UUN2_PLEWA</name>
<proteinExistence type="predicted"/>
<dbReference type="PROSITE" id="PS51257">
    <property type="entry name" value="PROKAR_LIPOPROTEIN"/>
    <property type="match status" value="1"/>
</dbReference>
<dbReference type="AlphaFoldDB" id="A0AAV7UUN2"/>
<organism evidence="1 2">
    <name type="scientific">Pleurodeles waltl</name>
    <name type="common">Iberian ribbed newt</name>
    <dbReference type="NCBI Taxonomy" id="8319"/>
    <lineage>
        <taxon>Eukaryota</taxon>
        <taxon>Metazoa</taxon>
        <taxon>Chordata</taxon>
        <taxon>Craniata</taxon>
        <taxon>Vertebrata</taxon>
        <taxon>Euteleostomi</taxon>
        <taxon>Amphibia</taxon>
        <taxon>Batrachia</taxon>
        <taxon>Caudata</taxon>
        <taxon>Salamandroidea</taxon>
        <taxon>Salamandridae</taxon>
        <taxon>Pleurodelinae</taxon>
        <taxon>Pleurodeles</taxon>
    </lineage>
</organism>
<evidence type="ECO:0000313" key="2">
    <source>
        <dbReference type="Proteomes" id="UP001066276"/>
    </source>
</evidence>
<gene>
    <name evidence="1" type="ORF">NDU88_002075</name>
</gene>
<evidence type="ECO:0000313" key="1">
    <source>
        <dbReference type="EMBL" id="KAJ1192769.1"/>
    </source>
</evidence>
<dbReference type="EMBL" id="JANPWB010000004">
    <property type="protein sequence ID" value="KAJ1192769.1"/>
    <property type="molecule type" value="Genomic_DNA"/>
</dbReference>
<reference evidence="1" key="1">
    <citation type="journal article" date="2022" name="bioRxiv">
        <title>Sequencing and chromosome-scale assembly of the giantPleurodeles waltlgenome.</title>
        <authorList>
            <person name="Brown T."/>
            <person name="Elewa A."/>
            <person name="Iarovenko S."/>
            <person name="Subramanian E."/>
            <person name="Araus A.J."/>
            <person name="Petzold A."/>
            <person name="Susuki M."/>
            <person name="Suzuki K.-i.T."/>
            <person name="Hayashi T."/>
            <person name="Toyoda A."/>
            <person name="Oliveira C."/>
            <person name="Osipova E."/>
            <person name="Leigh N.D."/>
            <person name="Simon A."/>
            <person name="Yun M.H."/>
        </authorList>
    </citation>
    <scope>NUCLEOTIDE SEQUENCE</scope>
    <source>
        <strain evidence="1">20211129_DDA</strain>
        <tissue evidence="1">Liver</tissue>
    </source>
</reference>
<dbReference type="Proteomes" id="UP001066276">
    <property type="component" value="Chromosome 2_2"/>
</dbReference>
<sequence length="119" mass="12920">MSQARILGNPTAGLTGCGPVKFLLLKEEGSLCRGTEDVVLAIHFNAQVGRIKHPIAQSSSLQEAHQFSVVRRASWASGVKYRPARGALRARRSSSVPESVKLTNCRKAANAARQRARVR</sequence>
<comment type="caution">
    <text evidence="1">The sequence shown here is derived from an EMBL/GenBank/DDBJ whole genome shotgun (WGS) entry which is preliminary data.</text>
</comment>
<accession>A0AAV7UUN2</accession>
<keyword evidence="2" id="KW-1185">Reference proteome</keyword>
<protein>
    <submittedName>
        <fullName evidence="1">Uncharacterized protein</fullName>
    </submittedName>
</protein>